<comment type="caution">
    <text evidence="3">The sequence shown here is derived from an EMBL/GenBank/DDBJ whole genome shotgun (WGS) entry which is preliminary data.</text>
</comment>
<dbReference type="OrthoDB" id="4422408at2"/>
<dbReference type="STRING" id="1801.BRW64_20860"/>
<evidence type="ECO:0000313" key="3">
    <source>
        <dbReference type="EMBL" id="PEG54325.1"/>
    </source>
</evidence>
<keyword evidence="5" id="KW-1185">Reference proteome</keyword>
<dbReference type="EMBL" id="MIJD01000041">
    <property type="protein sequence ID" value="OPE55220.1"/>
    <property type="molecule type" value="Genomic_DNA"/>
</dbReference>
<gene>
    <name evidence="2" type="ORF">BV510_06205</name>
    <name evidence="3" type="ORF">CRI78_12040</name>
</gene>
<evidence type="ECO:0000313" key="4">
    <source>
        <dbReference type="Proteomes" id="UP000191039"/>
    </source>
</evidence>
<dbReference type="RefSeq" id="WP_073858361.1">
    <property type="nucleotide sequence ID" value="NZ_BAAATC010000001.1"/>
</dbReference>
<sequence length="249" mass="25973">MNARSSRKNLPAVRDGADEDPSAVARLLSHVLERSTRLQGPAVTAYINRLRAGRPDATPADITTALEKHYLAAVMASGAAVGSAAAFPGIGTLAAMSAVAGETLVFLEATAVFALAVAEVHGIPADHRERRRALVLAVLVGEDSKHAVADLLGTGRTSGAWMADGAATLPLPAVAQLNNRLVRYFVKRYTLKRGAIAFGKLLPVGVGAVVGGVGNRLMGKRIISNARLAFGNPPTRWPSSLHVLPSVQP</sequence>
<protein>
    <recommendedName>
        <fullName evidence="6">EcsC family protein</fullName>
    </recommendedName>
</protein>
<keyword evidence="1" id="KW-1133">Transmembrane helix</keyword>
<reference evidence="2 4" key="1">
    <citation type="submission" date="2016-09" db="EMBL/GenBank/DDBJ databases">
        <title>genome sequences of unsequenced Mycobacteria.</title>
        <authorList>
            <person name="Greninger A.L."/>
            <person name="Jerome K.R."/>
            <person name="Mcnair B."/>
            <person name="Wallis C."/>
            <person name="Fang F."/>
        </authorList>
    </citation>
    <scope>NUCLEOTIDE SEQUENCE [LARGE SCALE GENOMIC DNA]</scope>
    <source>
        <strain evidence="2 4">BM1</strain>
    </source>
</reference>
<reference evidence="3 5" key="2">
    <citation type="submission" date="2017-10" db="EMBL/GenBank/DDBJ databases">
        <title>The new phylogeny of genus Mycobacterium.</title>
        <authorList>
            <person name="Tortoli E."/>
            <person name="Trovato A."/>
            <person name="Cirillo D.M."/>
        </authorList>
    </citation>
    <scope>NUCLEOTIDE SEQUENCE [LARGE SCALE GENOMIC DNA]</scope>
    <source>
        <strain evidence="3 5">IP141170001</strain>
    </source>
</reference>
<evidence type="ECO:0000313" key="2">
    <source>
        <dbReference type="EMBL" id="OPE55220.1"/>
    </source>
</evidence>
<keyword evidence="1" id="KW-0472">Membrane</keyword>
<evidence type="ECO:0000313" key="5">
    <source>
        <dbReference type="Proteomes" id="UP000220340"/>
    </source>
</evidence>
<evidence type="ECO:0008006" key="6">
    <source>
        <dbReference type="Google" id="ProtNLM"/>
    </source>
</evidence>
<name>A0A1Q4H8P2_9MYCO</name>
<dbReference type="Proteomes" id="UP000220340">
    <property type="component" value="Unassembled WGS sequence"/>
</dbReference>
<evidence type="ECO:0000256" key="1">
    <source>
        <dbReference type="SAM" id="Phobius"/>
    </source>
</evidence>
<organism evidence="3 5">
    <name type="scientific">Mycolicibacterium diernhoferi</name>
    <dbReference type="NCBI Taxonomy" id="1801"/>
    <lineage>
        <taxon>Bacteria</taxon>
        <taxon>Bacillati</taxon>
        <taxon>Actinomycetota</taxon>
        <taxon>Actinomycetes</taxon>
        <taxon>Mycobacteriales</taxon>
        <taxon>Mycobacteriaceae</taxon>
        <taxon>Mycolicibacterium</taxon>
    </lineage>
</organism>
<keyword evidence="1" id="KW-0812">Transmembrane</keyword>
<accession>A0A1Q4H8P2</accession>
<feature type="transmembrane region" description="Helical" evidence="1">
    <location>
        <begin position="70"/>
        <end position="91"/>
    </location>
</feature>
<proteinExistence type="predicted"/>
<dbReference type="AlphaFoldDB" id="A0A1Q4H8P2"/>
<dbReference type="EMBL" id="PDCR01000013">
    <property type="protein sequence ID" value="PEG54325.1"/>
    <property type="molecule type" value="Genomic_DNA"/>
</dbReference>
<dbReference type="Proteomes" id="UP000191039">
    <property type="component" value="Unassembled WGS sequence"/>
</dbReference>
<feature type="transmembrane region" description="Helical" evidence="1">
    <location>
        <begin position="103"/>
        <end position="123"/>
    </location>
</feature>